<dbReference type="EMBL" id="BLSD01000142">
    <property type="protein sequence ID" value="GFP40100.1"/>
    <property type="molecule type" value="Genomic_DNA"/>
</dbReference>
<dbReference type="Proteomes" id="UP000569018">
    <property type="component" value="Unassembled WGS sequence"/>
</dbReference>
<keyword evidence="7" id="KW-1185">Reference proteome</keyword>
<dbReference type="Pfam" id="PF01656">
    <property type="entry name" value="CbiA"/>
    <property type="match status" value="1"/>
</dbReference>
<dbReference type="Proteomes" id="UP000588083">
    <property type="component" value="Unassembled WGS sequence"/>
</dbReference>
<dbReference type="Proteomes" id="UP000574717">
    <property type="component" value="Unassembled WGS sequence"/>
</dbReference>
<evidence type="ECO:0000313" key="4">
    <source>
        <dbReference type="EMBL" id="GFP40100.1"/>
    </source>
</evidence>
<sequence>MGKVIAVAGKGGTGKTTLCGLTIRYLLEKGLTPVLALDADPNANLNEVLGVKVESTLGDIREDVIDKAPPGMSKDEYMELKLEESLVEEEGFDLLVMGRPEGPGCYCFANALFRRYMDKLIKSYKYVIMDNEAGLEHLSRRTTRDVDILLIVSDPTQRGLMAARKIKTLVEELSIGVEETFLVLNRTSARQVEALESKIGELGFDLIGHIPPDPLIEEFDLKGIPLVKLPQSSLALRAVFGIMEKLVAEIVTAR</sequence>
<dbReference type="GO" id="GO:0016887">
    <property type="term" value="F:ATP hydrolysis activity"/>
    <property type="evidence" value="ECO:0007669"/>
    <property type="project" value="TreeGrafter"/>
</dbReference>
<dbReference type="RefSeq" id="WP_176236096.1">
    <property type="nucleotide sequence ID" value="NZ_BLRZ01000120.1"/>
</dbReference>
<organism evidence="3 7">
    <name type="scientific">Candidatus Hakubella thermalkaliphila</name>
    <dbReference type="NCBI Taxonomy" id="2754717"/>
    <lineage>
        <taxon>Bacteria</taxon>
        <taxon>Bacillati</taxon>
        <taxon>Actinomycetota</taxon>
        <taxon>Actinomycetota incertae sedis</taxon>
        <taxon>Candidatus Hakubellales</taxon>
        <taxon>Candidatus Hakubellaceae</taxon>
        <taxon>Candidatus Hakubella</taxon>
    </lineage>
</organism>
<dbReference type="GO" id="GO:0009898">
    <property type="term" value="C:cytoplasmic side of plasma membrane"/>
    <property type="evidence" value="ECO:0007669"/>
    <property type="project" value="TreeGrafter"/>
</dbReference>
<dbReference type="GO" id="GO:0005524">
    <property type="term" value="F:ATP binding"/>
    <property type="evidence" value="ECO:0007669"/>
    <property type="project" value="TreeGrafter"/>
</dbReference>
<dbReference type="InterPro" id="IPR050625">
    <property type="entry name" value="ParA/MinD_ATPase"/>
</dbReference>
<proteinExistence type="predicted"/>
<dbReference type="InterPro" id="IPR002586">
    <property type="entry name" value="CobQ/CobB/MinD/ParA_Nub-bd_dom"/>
</dbReference>
<dbReference type="GO" id="GO:0051782">
    <property type="term" value="P:negative regulation of cell division"/>
    <property type="evidence" value="ECO:0007669"/>
    <property type="project" value="TreeGrafter"/>
</dbReference>
<dbReference type="InterPro" id="IPR027417">
    <property type="entry name" value="P-loop_NTPase"/>
</dbReference>
<evidence type="ECO:0000313" key="3">
    <source>
        <dbReference type="EMBL" id="GFP30906.1"/>
    </source>
</evidence>
<evidence type="ECO:0000313" key="6">
    <source>
        <dbReference type="Proteomes" id="UP000574717"/>
    </source>
</evidence>
<evidence type="ECO:0000259" key="1">
    <source>
        <dbReference type="Pfam" id="PF01656"/>
    </source>
</evidence>
<dbReference type="SUPFAM" id="SSF52540">
    <property type="entry name" value="P-loop containing nucleoside triphosphate hydrolases"/>
    <property type="match status" value="1"/>
</dbReference>
<comment type="caution">
    <text evidence="3">The sequence shown here is derived from an EMBL/GenBank/DDBJ whole genome shotgun (WGS) entry which is preliminary data.</text>
</comment>
<accession>A0A6V8PIY2</accession>
<dbReference type="PANTHER" id="PTHR43384:SF7">
    <property type="entry name" value="CARBON-MONOXIDE DEHYDROGENASE ACCESSORY PROTEIN"/>
    <property type="match status" value="1"/>
</dbReference>
<dbReference type="PANTHER" id="PTHR43384">
    <property type="entry name" value="SEPTUM SITE-DETERMINING PROTEIN MIND HOMOLOG, CHLOROPLASTIC-RELATED"/>
    <property type="match status" value="1"/>
</dbReference>
<evidence type="ECO:0000313" key="2">
    <source>
        <dbReference type="EMBL" id="GFP19754.1"/>
    </source>
</evidence>
<dbReference type="GO" id="GO:0005829">
    <property type="term" value="C:cytosol"/>
    <property type="evidence" value="ECO:0007669"/>
    <property type="project" value="TreeGrafter"/>
</dbReference>
<dbReference type="AlphaFoldDB" id="A0A6V8PIY2"/>
<dbReference type="Gene3D" id="3.40.50.300">
    <property type="entry name" value="P-loop containing nucleotide triphosphate hydrolases"/>
    <property type="match status" value="1"/>
</dbReference>
<evidence type="ECO:0000313" key="5">
    <source>
        <dbReference type="Proteomes" id="UP000569018"/>
    </source>
</evidence>
<evidence type="ECO:0000313" key="7">
    <source>
        <dbReference type="Proteomes" id="UP000588083"/>
    </source>
</evidence>
<gene>
    <name evidence="2" type="ORF">HKBW3S03_01258</name>
    <name evidence="3" type="ORF">HKBW3S34_01825</name>
    <name evidence="4" type="ORF">HKBW3S47_01798</name>
</gene>
<protein>
    <submittedName>
        <fullName evidence="3">CO dehydrogenase maturation factor</fullName>
    </submittedName>
</protein>
<dbReference type="PIRSF" id="PIRSF005647">
    <property type="entry name" value="CooC"/>
    <property type="match status" value="1"/>
</dbReference>
<reference evidence="5 6" key="1">
    <citation type="journal article" date="2020" name="Front. Microbiol.">
        <title>Single-cell genomics of novel Actinobacteria with the Wood-Ljungdahl pathway discovered in a serpentinizing system.</title>
        <authorList>
            <person name="Merino N."/>
            <person name="Kawai M."/>
            <person name="Boyd E.S."/>
            <person name="Colman D.R."/>
            <person name="McGlynn S.E."/>
            <person name="Nealson K.H."/>
            <person name="Kurokawa K."/>
            <person name="Hongoh Y."/>
        </authorList>
    </citation>
    <scope>NUCLEOTIDE SEQUENCE [LARGE SCALE GENOMIC DNA]</scope>
    <source>
        <strain evidence="2 6">S03</strain>
        <strain evidence="3 7">S34</strain>
        <strain evidence="4 5">S47</strain>
    </source>
</reference>
<dbReference type="EMBL" id="BLRZ01000120">
    <property type="protein sequence ID" value="GFP30906.1"/>
    <property type="molecule type" value="Genomic_DNA"/>
</dbReference>
<dbReference type="EMBL" id="BLRU01000134">
    <property type="protein sequence ID" value="GFP19754.1"/>
    <property type="molecule type" value="Genomic_DNA"/>
</dbReference>
<name>A0A6V8PIY2_9ACTN</name>
<feature type="domain" description="CobQ/CobB/MinD/ParA nucleotide binding" evidence="1">
    <location>
        <begin position="5"/>
        <end position="225"/>
    </location>
</feature>
<dbReference type="InterPro" id="IPR014433">
    <property type="entry name" value="CooC"/>
</dbReference>